<accession>A0A7R9KFX7</accession>
<protein>
    <submittedName>
        <fullName evidence="1">Uncharacterized protein</fullName>
    </submittedName>
</protein>
<dbReference type="AlphaFoldDB" id="A0A7R9KFX7"/>
<dbReference type="EMBL" id="CAJPIZ010000914">
    <property type="protein sequence ID" value="CAG2102507.1"/>
    <property type="molecule type" value="Genomic_DNA"/>
</dbReference>
<reference evidence="1" key="1">
    <citation type="submission" date="2020-11" db="EMBL/GenBank/DDBJ databases">
        <authorList>
            <person name="Tran Van P."/>
        </authorList>
    </citation>
    <scope>NUCLEOTIDE SEQUENCE</scope>
</reference>
<evidence type="ECO:0000313" key="2">
    <source>
        <dbReference type="Proteomes" id="UP000759131"/>
    </source>
</evidence>
<evidence type="ECO:0000313" key="1">
    <source>
        <dbReference type="EMBL" id="CAD7622077.1"/>
    </source>
</evidence>
<proteinExistence type="predicted"/>
<dbReference type="Proteomes" id="UP000759131">
    <property type="component" value="Unassembled WGS sequence"/>
</dbReference>
<dbReference type="EMBL" id="OC855489">
    <property type="protein sequence ID" value="CAD7622077.1"/>
    <property type="molecule type" value="Genomic_DNA"/>
</dbReference>
<sequence length="120" mass="13107">MKCAVYCQSHVPKTGPGKLDGLSVGIKAALNVPKHSHLVNDQIRGSGKATFNADALGIKTALTNSKQLQDSDHSKTNRESMAGHFDASALHIQHAVNQTRLQKIYKHSGVESRINEFLKY</sequence>
<keyword evidence="2" id="KW-1185">Reference proteome</keyword>
<organism evidence="1">
    <name type="scientific">Medioppia subpectinata</name>
    <dbReference type="NCBI Taxonomy" id="1979941"/>
    <lineage>
        <taxon>Eukaryota</taxon>
        <taxon>Metazoa</taxon>
        <taxon>Ecdysozoa</taxon>
        <taxon>Arthropoda</taxon>
        <taxon>Chelicerata</taxon>
        <taxon>Arachnida</taxon>
        <taxon>Acari</taxon>
        <taxon>Acariformes</taxon>
        <taxon>Sarcoptiformes</taxon>
        <taxon>Oribatida</taxon>
        <taxon>Brachypylina</taxon>
        <taxon>Oppioidea</taxon>
        <taxon>Oppiidae</taxon>
        <taxon>Medioppia</taxon>
    </lineage>
</organism>
<dbReference type="OrthoDB" id="6129702at2759"/>
<name>A0A7R9KFX7_9ACAR</name>
<gene>
    <name evidence="1" type="ORF">OSB1V03_LOCUS2546</name>
</gene>